<comment type="caution">
    <text evidence="2">The sequence shown here is derived from an EMBL/GenBank/DDBJ whole genome shotgun (WGS) entry which is preliminary data.</text>
</comment>
<protein>
    <submittedName>
        <fullName evidence="2">AvrE-family type 3 secretion system effector</fullName>
    </submittedName>
</protein>
<organism evidence="2 3">
    <name type="scientific">Pseudomonas fragi</name>
    <dbReference type="NCBI Taxonomy" id="296"/>
    <lineage>
        <taxon>Bacteria</taxon>
        <taxon>Pseudomonadati</taxon>
        <taxon>Pseudomonadota</taxon>
        <taxon>Gammaproteobacteria</taxon>
        <taxon>Pseudomonadales</taxon>
        <taxon>Pseudomonadaceae</taxon>
        <taxon>Pseudomonas</taxon>
    </lineage>
</organism>
<feature type="compositionally biased region" description="Polar residues" evidence="1">
    <location>
        <begin position="20"/>
        <end position="31"/>
    </location>
</feature>
<evidence type="ECO:0000313" key="3">
    <source>
        <dbReference type="Proteomes" id="UP001212337"/>
    </source>
</evidence>
<name>A0ABT4WT00_PSEFR</name>
<dbReference type="Proteomes" id="UP001212337">
    <property type="component" value="Unassembled WGS sequence"/>
</dbReference>
<accession>A0ABT4WT00</accession>
<dbReference type="InterPro" id="IPR021085">
    <property type="entry name" value="AvrE_T3Es"/>
</dbReference>
<reference evidence="2 3" key="1">
    <citation type="submission" date="2023-01" db="EMBL/GenBank/DDBJ databases">
        <title>Effects of deletion of Siderophore biosynthase gene in Pseudomonas fragi on quorum sensing and spoliage ability.</title>
        <authorList>
            <person name="Cui F."/>
            <person name="Wang D."/>
            <person name="Liu J."/>
            <person name="Wang Q."/>
            <person name="Li T."/>
            <person name="Li J."/>
        </authorList>
    </citation>
    <scope>NUCLEOTIDE SEQUENCE [LARGE SCALE GENOMIC DNA]</scope>
    <source>
        <strain evidence="2 3">MS-10</strain>
    </source>
</reference>
<dbReference type="EMBL" id="JAQJVI010000020">
    <property type="protein sequence ID" value="MDA7023190.1"/>
    <property type="molecule type" value="Genomic_DNA"/>
</dbReference>
<dbReference type="Pfam" id="PF11725">
    <property type="entry name" value="AvrE_T3Es"/>
    <property type="match status" value="1"/>
</dbReference>
<evidence type="ECO:0000313" key="2">
    <source>
        <dbReference type="EMBL" id="MDA7023190.1"/>
    </source>
</evidence>
<proteinExistence type="predicted"/>
<sequence>MDVNFFEPAKPAPSEMRGTASPNTSGPTESVQMTGFRHYQQPSLAFSASLVEGKVVTQGSYVGQDIAAQLNQLSRPFKQDATYAGPARNLRIRDDKFNVFHIQSTPAAAAVLKSSLPLSFYPSPPINPGRAHLGQISGVQTTAEGGQFRVVEQRLYRLEAQTLRWLPDKDEARYSRIGLSAQGQLMKVPQGVADMSIDGKTQASLEGFTLKISRDTADAALCLVPVNESGKPVQLAHLGLAGDVLYASTPQGEFLCANLRNAEDGQLVMRPEPLDNLEQLHQGAVSIKGFMHDDQGRLNALVLDSRRQLHSTPLSHGPDQASGWNLSDVILRVNDTGLPEPGLQTLAGSVDLGPRGKVALEGNTLLCWNERSQQWDKSAHHNVERLERGLDGRAYVLQGAELKALAIHKTRDAAYSGASYDLTPVNDAHAHINLGGAMVENNERKITGFAIDNARQFVTLDAENKLIAHVNGKARVLTFTRPKELVALALDRQGDLYAQTGAGELLKLDKAHWQTPCTSALTWTPVPVPDNAPVKSLRMGAGQQLIVSWGENNAQQKRWGEHYRQLIVSADGDPQWKPLTAHSNTPARSLGTVLGNAELKSQDNGTSWAVTSDCFGHKTEALSVDRGVIKSALAHFHPVQGIKNIGLGIQHDVKGRRGLADLYADVRELQGLLRTLASVTPRTMDISSRLDRLGEGQPTQALATKLKRFLSEVEECSVQLARRLGDIKGARVIPDYLPTTSGKPTEGSASNLSRIRQSFENMGSSKSDITAALLRSYEKQGVCLSLHDAGLKRDLSNSTGLIESDLIQHARTLFRLVKLVDRLEGKAPDQAEITARLESAIENYQNSPVHKKTSQSINGLKQAETLYNNFKLLARDLGTPGSALNFHITTTLGLNPQETVKQALLQCIQKSESGQSVASSRSKTLSASLFLLPVPLLEIIGGVSRDNTNGITLTRTDQGVSVDINMGTGHTVTGSVGVGNMLLPSEVPLEGRLRVGAETTLALTHENEQSVSFDIREADFPAMMAILTGEKGNVFDLLDLGSNHKSGTSSKNALDLSVSAHVQPRFHMLMPETSNTPGGLVRTMVNAGGGLQLFHVDQRSAVVLGQDEITRAQSVNTQWLARGSASLGMAPANGALWTQLGADGPTWVPYITSDSSFTLGFDRSVARSMRFTFKQPAVIDQAQVNGLRDALSRHSAPLKQHLTSFAAQGPLVEQLQHLHRLFIQLPSPATRSEEHHALNEQLQTCLHQEALAAQGRRALKSVERTVSYVGVKGGPDHEWLNDAAPANKAAILRLFAQQPQFERIINDLESSQGTSVVIRLEVKPKVLRMIDNQIGDGPNAINDVQKALENPDNLRIKTLAVSYTATRTDAMKTPIPLVAYSSRAALSNSCKLLNIELKYGMDQNTPLRVEFKDTLPSARIRELNPEQLDQKIRHGRSPLM</sequence>
<keyword evidence="3" id="KW-1185">Reference proteome</keyword>
<gene>
    <name evidence="2" type="ORF">PI499_15080</name>
</gene>
<evidence type="ECO:0000256" key="1">
    <source>
        <dbReference type="SAM" id="MobiDB-lite"/>
    </source>
</evidence>
<feature type="region of interest" description="Disordered" evidence="1">
    <location>
        <begin position="1"/>
        <end position="31"/>
    </location>
</feature>
<dbReference type="RefSeq" id="WP_232527631.1">
    <property type="nucleotide sequence ID" value="NZ_JAQJVI010000020.1"/>
</dbReference>